<reference evidence="1" key="2">
    <citation type="submission" date="2021-09" db="EMBL/GenBank/DDBJ databases">
        <authorList>
            <person name="Jia N."/>
            <person name="Wang J."/>
            <person name="Shi W."/>
            <person name="Du L."/>
            <person name="Sun Y."/>
            <person name="Zhan W."/>
            <person name="Jiang J."/>
            <person name="Wang Q."/>
            <person name="Zhang B."/>
            <person name="Ji P."/>
            <person name="Sakyi L.B."/>
            <person name="Cui X."/>
            <person name="Yuan T."/>
            <person name="Jiang B."/>
            <person name="Yang W."/>
            <person name="Lam T.T.-Y."/>
            <person name="Chang Q."/>
            <person name="Ding S."/>
            <person name="Wang X."/>
            <person name="Zhu J."/>
            <person name="Ruan X."/>
            <person name="Zhao L."/>
            <person name="Wei J."/>
            <person name="Que T."/>
            <person name="Du C."/>
            <person name="Cheng J."/>
            <person name="Dai P."/>
            <person name="Han X."/>
            <person name="Huang E."/>
            <person name="Gao Y."/>
            <person name="Liu J."/>
            <person name="Shao H."/>
            <person name="Ye R."/>
            <person name="Li L."/>
            <person name="Wei W."/>
            <person name="Wang X."/>
            <person name="Wang C."/>
            <person name="Huo Q."/>
            <person name="Li W."/>
            <person name="Guo W."/>
            <person name="Chen H."/>
            <person name="Chen S."/>
            <person name="Zhou L."/>
            <person name="Zhou L."/>
            <person name="Ni X."/>
            <person name="Tian J."/>
            <person name="Zhou Y."/>
            <person name="Sheng Y."/>
            <person name="Liu T."/>
            <person name="Pan Y."/>
            <person name="Xia L."/>
            <person name="Li J."/>
            <person name="Zhao F."/>
            <person name="Cao W."/>
        </authorList>
    </citation>
    <scope>NUCLEOTIDE SEQUENCE</scope>
    <source>
        <strain evidence="1">Rsan-2018</strain>
        <tissue evidence="1">Larvae</tissue>
    </source>
</reference>
<sequence>MLPTVLTILRRSSVTVLPFFALLLTAPLKLTAAQTLYEFYAVIPYKTAGDVYCSTYAADSYEYPTWAEYFGGGCEGRQCKYSSAGDMLVHLFR</sequence>
<organism evidence="1 2">
    <name type="scientific">Rhipicephalus sanguineus</name>
    <name type="common">Brown dog tick</name>
    <name type="synonym">Ixodes sanguineus</name>
    <dbReference type="NCBI Taxonomy" id="34632"/>
    <lineage>
        <taxon>Eukaryota</taxon>
        <taxon>Metazoa</taxon>
        <taxon>Ecdysozoa</taxon>
        <taxon>Arthropoda</taxon>
        <taxon>Chelicerata</taxon>
        <taxon>Arachnida</taxon>
        <taxon>Acari</taxon>
        <taxon>Parasitiformes</taxon>
        <taxon>Ixodida</taxon>
        <taxon>Ixodoidea</taxon>
        <taxon>Ixodidae</taxon>
        <taxon>Rhipicephalinae</taxon>
        <taxon>Rhipicephalus</taxon>
        <taxon>Rhipicephalus</taxon>
    </lineage>
</organism>
<dbReference type="AlphaFoldDB" id="A0A9D4PUW1"/>
<dbReference type="EMBL" id="JABSTV010001250">
    <property type="protein sequence ID" value="KAH7955664.1"/>
    <property type="molecule type" value="Genomic_DNA"/>
</dbReference>
<dbReference type="Proteomes" id="UP000821837">
    <property type="component" value="Unassembled WGS sequence"/>
</dbReference>
<accession>A0A9D4PUW1</accession>
<gene>
    <name evidence="1" type="ORF">HPB52_002807</name>
</gene>
<keyword evidence="2" id="KW-1185">Reference proteome</keyword>
<evidence type="ECO:0000313" key="2">
    <source>
        <dbReference type="Proteomes" id="UP000821837"/>
    </source>
</evidence>
<reference evidence="1" key="1">
    <citation type="journal article" date="2020" name="Cell">
        <title>Large-Scale Comparative Analyses of Tick Genomes Elucidate Their Genetic Diversity and Vector Capacities.</title>
        <authorList>
            <consortium name="Tick Genome and Microbiome Consortium (TIGMIC)"/>
            <person name="Jia N."/>
            <person name="Wang J."/>
            <person name="Shi W."/>
            <person name="Du L."/>
            <person name="Sun Y."/>
            <person name="Zhan W."/>
            <person name="Jiang J.F."/>
            <person name="Wang Q."/>
            <person name="Zhang B."/>
            <person name="Ji P."/>
            <person name="Bell-Sakyi L."/>
            <person name="Cui X.M."/>
            <person name="Yuan T.T."/>
            <person name="Jiang B.G."/>
            <person name="Yang W.F."/>
            <person name="Lam T.T."/>
            <person name="Chang Q.C."/>
            <person name="Ding S.J."/>
            <person name="Wang X.J."/>
            <person name="Zhu J.G."/>
            <person name="Ruan X.D."/>
            <person name="Zhao L."/>
            <person name="Wei J.T."/>
            <person name="Ye R.Z."/>
            <person name="Que T.C."/>
            <person name="Du C.H."/>
            <person name="Zhou Y.H."/>
            <person name="Cheng J.X."/>
            <person name="Dai P.F."/>
            <person name="Guo W.B."/>
            <person name="Han X.H."/>
            <person name="Huang E.J."/>
            <person name="Li L.F."/>
            <person name="Wei W."/>
            <person name="Gao Y.C."/>
            <person name="Liu J.Z."/>
            <person name="Shao H.Z."/>
            <person name="Wang X."/>
            <person name="Wang C.C."/>
            <person name="Yang T.C."/>
            <person name="Huo Q.B."/>
            <person name="Li W."/>
            <person name="Chen H.Y."/>
            <person name="Chen S.E."/>
            <person name="Zhou L.G."/>
            <person name="Ni X.B."/>
            <person name="Tian J.H."/>
            <person name="Sheng Y."/>
            <person name="Liu T."/>
            <person name="Pan Y.S."/>
            <person name="Xia L.Y."/>
            <person name="Li J."/>
            <person name="Zhao F."/>
            <person name="Cao W.C."/>
        </authorList>
    </citation>
    <scope>NUCLEOTIDE SEQUENCE</scope>
    <source>
        <strain evidence="1">Rsan-2018</strain>
    </source>
</reference>
<proteinExistence type="predicted"/>
<name>A0A9D4PUW1_RHISA</name>
<protein>
    <submittedName>
        <fullName evidence="1">Uncharacterized protein</fullName>
    </submittedName>
</protein>
<comment type="caution">
    <text evidence="1">The sequence shown here is derived from an EMBL/GenBank/DDBJ whole genome shotgun (WGS) entry which is preliminary data.</text>
</comment>
<evidence type="ECO:0000313" key="1">
    <source>
        <dbReference type="EMBL" id="KAH7955664.1"/>
    </source>
</evidence>